<feature type="region of interest" description="Disordered" evidence="1">
    <location>
        <begin position="1"/>
        <end position="24"/>
    </location>
</feature>
<name>A0A2G8S779_9APHY</name>
<organism evidence="2 3">
    <name type="scientific">Ganoderma sinense ZZ0214-1</name>
    <dbReference type="NCBI Taxonomy" id="1077348"/>
    <lineage>
        <taxon>Eukaryota</taxon>
        <taxon>Fungi</taxon>
        <taxon>Dikarya</taxon>
        <taxon>Basidiomycota</taxon>
        <taxon>Agaricomycotina</taxon>
        <taxon>Agaricomycetes</taxon>
        <taxon>Polyporales</taxon>
        <taxon>Polyporaceae</taxon>
        <taxon>Ganoderma</taxon>
    </lineage>
</organism>
<feature type="compositionally biased region" description="Pro residues" evidence="1">
    <location>
        <begin position="1"/>
        <end position="14"/>
    </location>
</feature>
<keyword evidence="3" id="KW-1185">Reference proteome</keyword>
<dbReference type="AlphaFoldDB" id="A0A2G8S779"/>
<dbReference type="OrthoDB" id="2537258at2759"/>
<evidence type="ECO:0000313" key="2">
    <source>
        <dbReference type="EMBL" id="PIL29642.1"/>
    </source>
</evidence>
<gene>
    <name evidence="2" type="ORF">GSI_08279</name>
</gene>
<dbReference type="Proteomes" id="UP000230002">
    <property type="component" value="Unassembled WGS sequence"/>
</dbReference>
<comment type="caution">
    <text evidence="2">The sequence shown here is derived from an EMBL/GenBank/DDBJ whole genome shotgun (WGS) entry which is preliminary data.</text>
</comment>
<accession>A0A2G8S779</accession>
<reference evidence="2 3" key="1">
    <citation type="journal article" date="2015" name="Sci. Rep.">
        <title>Chromosome-level genome map provides insights into diverse defense mechanisms in the medicinal fungus Ganoderma sinense.</title>
        <authorList>
            <person name="Zhu Y."/>
            <person name="Xu J."/>
            <person name="Sun C."/>
            <person name="Zhou S."/>
            <person name="Xu H."/>
            <person name="Nelson D.R."/>
            <person name="Qian J."/>
            <person name="Song J."/>
            <person name="Luo H."/>
            <person name="Xiang L."/>
            <person name="Li Y."/>
            <person name="Xu Z."/>
            <person name="Ji A."/>
            <person name="Wang L."/>
            <person name="Lu S."/>
            <person name="Hayward A."/>
            <person name="Sun W."/>
            <person name="Li X."/>
            <person name="Schwartz D.C."/>
            <person name="Wang Y."/>
            <person name="Chen S."/>
        </authorList>
    </citation>
    <scope>NUCLEOTIDE SEQUENCE [LARGE SCALE GENOMIC DNA]</scope>
    <source>
        <strain evidence="2 3">ZZ0214-1</strain>
    </source>
</reference>
<evidence type="ECO:0000256" key="1">
    <source>
        <dbReference type="SAM" id="MobiDB-lite"/>
    </source>
</evidence>
<dbReference type="EMBL" id="AYKW01000020">
    <property type="protein sequence ID" value="PIL29642.1"/>
    <property type="molecule type" value="Genomic_DNA"/>
</dbReference>
<evidence type="ECO:0000313" key="3">
    <source>
        <dbReference type="Proteomes" id="UP000230002"/>
    </source>
</evidence>
<sequence length="95" mass="10487">MSILPSPPHLPLTPEPAYALNPAPRTLDSNMRTILSSSWRVLEQPPPPTLREILEAYKAKGDGDREMLLAMLNAKSSEDQVGSLSRIHSTCHLTK</sequence>
<protein>
    <submittedName>
        <fullName evidence="2">Uncharacterized protein</fullName>
    </submittedName>
</protein>
<proteinExistence type="predicted"/>